<evidence type="ECO:0000256" key="1">
    <source>
        <dbReference type="SAM" id="MobiDB-lite"/>
    </source>
</evidence>
<keyword evidence="3" id="KW-1185">Reference proteome</keyword>
<protein>
    <submittedName>
        <fullName evidence="2">Uncharacterized protein</fullName>
    </submittedName>
</protein>
<accession>A0A1Y3APM1</accession>
<dbReference type="EMBL" id="MUJZ01066015">
    <property type="protein sequence ID" value="OTF70389.1"/>
    <property type="molecule type" value="Genomic_DNA"/>
</dbReference>
<dbReference type="AlphaFoldDB" id="A0A1Y3APM1"/>
<proteinExistence type="predicted"/>
<comment type="caution">
    <text evidence="2">The sequence shown here is derived from an EMBL/GenBank/DDBJ whole genome shotgun (WGS) entry which is preliminary data.</text>
</comment>
<evidence type="ECO:0000313" key="3">
    <source>
        <dbReference type="Proteomes" id="UP000194236"/>
    </source>
</evidence>
<dbReference type="Proteomes" id="UP000194236">
    <property type="component" value="Unassembled WGS sequence"/>
</dbReference>
<feature type="region of interest" description="Disordered" evidence="1">
    <location>
        <begin position="1"/>
        <end position="135"/>
    </location>
</feature>
<gene>
    <name evidence="2" type="ORF">BLA29_005500</name>
</gene>
<dbReference type="OrthoDB" id="10404574at2759"/>
<evidence type="ECO:0000313" key="2">
    <source>
        <dbReference type="EMBL" id="OTF70389.1"/>
    </source>
</evidence>
<name>A0A1Y3APM1_EURMA</name>
<sequence>MANCCDDGGDNNSSYVGQPPEPGQQSFGMPIYNQPGSNPPEPTGYGERAHFTGPNNNGNYGMGVIPPNNTPSFGEVYHRPGLSEPQYHRPGLSEPQYHVPGVGIGLGGTVPEPGQGTFSGCGDLPPPPSCGDSDN</sequence>
<reference evidence="2 3" key="1">
    <citation type="submission" date="2017-03" db="EMBL/GenBank/DDBJ databases">
        <title>Genome Survey of Euroglyphus maynei.</title>
        <authorList>
            <person name="Arlian L.G."/>
            <person name="Morgan M.S."/>
            <person name="Rider S.D."/>
        </authorList>
    </citation>
    <scope>NUCLEOTIDE SEQUENCE [LARGE SCALE GENOMIC DNA]</scope>
    <source>
        <strain evidence="2">Arlian Lab</strain>
        <tissue evidence="2">Whole body</tissue>
    </source>
</reference>
<organism evidence="2 3">
    <name type="scientific">Euroglyphus maynei</name>
    <name type="common">Mayne's house dust mite</name>
    <dbReference type="NCBI Taxonomy" id="6958"/>
    <lineage>
        <taxon>Eukaryota</taxon>
        <taxon>Metazoa</taxon>
        <taxon>Ecdysozoa</taxon>
        <taxon>Arthropoda</taxon>
        <taxon>Chelicerata</taxon>
        <taxon>Arachnida</taxon>
        <taxon>Acari</taxon>
        <taxon>Acariformes</taxon>
        <taxon>Sarcoptiformes</taxon>
        <taxon>Astigmata</taxon>
        <taxon>Psoroptidia</taxon>
        <taxon>Analgoidea</taxon>
        <taxon>Pyroglyphidae</taxon>
        <taxon>Pyroglyphinae</taxon>
        <taxon>Euroglyphus</taxon>
    </lineage>
</organism>